<dbReference type="EMBL" id="CP139781">
    <property type="protein sequence ID" value="WRQ85649.1"/>
    <property type="molecule type" value="Genomic_DNA"/>
</dbReference>
<reference evidence="1 2" key="1">
    <citation type="submission" date="2023-12" db="EMBL/GenBank/DDBJ databases">
        <title>Description of an unclassified Opitutus bacterium of Verrucomicrobiota.</title>
        <authorList>
            <person name="Zhang D.-F."/>
        </authorList>
    </citation>
    <scope>NUCLEOTIDE SEQUENCE [LARGE SCALE GENOMIC DNA]</scope>
    <source>
        <strain evidence="1 2">WL0086</strain>
    </source>
</reference>
<accession>A0ABZ1C1Y7</accession>
<protein>
    <submittedName>
        <fullName evidence="1">Uncharacterized protein</fullName>
    </submittedName>
</protein>
<dbReference type="Proteomes" id="UP000738431">
    <property type="component" value="Chromosome"/>
</dbReference>
<organism evidence="1 2">
    <name type="scientific">Actomonas aquatica</name>
    <dbReference type="NCBI Taxonomy" id="2866162"/>
    <lineage>
        <taxon>Bacteria</taxon>
        <taxon>Pseudomonadati</taxon>
        <taxon>Verrucomicrobiota</taxon>
        <taxon>Opitutia</taxon>
        <taxon>Opitutales</taxon>
        <taxon>Opitutaceae</taxon>
        <taxon>Actomonas</taxon>
    </lineage>
</organism>
<keyword evidence="2" id="KW-1185">Reference proteome</keyword>
<sequence>MSDSTPPPTTPAPHASWSMTEERFSLADLLTEVSIERVSGALGMQKLKQDEIHRLFRQDQPATPSNDAQD</sequence>
<evidence type="ECO:0000313" key="1">
    <source>
        <dbReference type="EMBL" id="WRQ85649.1"/>
    </source>
</evidence>
<name>A0ABZ1C1Y7_9BACT</name>
<dbReference type="RefSeq" id="WP_221032809.1">
    <property type="nucleotide sequence ID" value="NZ_CP139781.1"/>
</dbReference>
<evidence type="ECO:0000313" key="2">
    <source>
        <dbReference type="Proteomes" id="UP000738431"/>
    </source>
</evidence>
<proteinExistence type="predicted"/>
<gene>
    <name evidence="1" type="ORF">K1X11_012625</name>
</gene>